<dbReference type="Gene3D" id="3.10.10.10">
    <property type="entry name" value="HIV Type 1 Reverse Transcriptase, subunit A, domain 1"/>
    <property type="match status" value="1"/>
</dbReference>
<evidence type="ECO:0000256" key="5">
    <source>
        <dbReference type="ARBA" id="ARBA00022759"/>
    </source>
</evidence>
<evidence type="ECO:0000256" key="7">
    <source>
        <dbReference type="ARBA" id="ARBA00022918"/>
    </source>
</evidence>
<dbReference type="InterPro" id="IPR001969">
    <property type="entry name" value="Aspartic_peptidase_AS"/>
</dbReference>
<organism evidence="10">
    <name type="scientific">Phyllostachys edulis</name>
    <name type="common">Tortoise shell bamboo</name>
    <name type="synonym">Bambusa edulis</name>
    <dbReference type="NCBI Taxonomy" id="38705"/>
    <lineage>
        <taxon>Eukaryota</taxon>
        <taxon>Viridiplantae</taxon>
        <taxon>Streptophyta</taxon>
        <taxon>Embryophyta</taxon>
        <taxon>Tracheophyta</taxon>
        <taxon>Spermatophyta</taxon>
        <taxon>Magnoliopsida</taxon>
        <taxon>Liliopsida</taxon>
        <taxon>Poales</taxon>
        <taxon>Poaceae</taxon>
        <taxon>BOP clade</taxon>
        <taxon>Bambusoideae</taxon>
        <taxon>Arundinarodae</taxon>
        <taxon>Arundinarieae</taxon>
        <taxon>Arundinariinae</taxon>
        <taxon>Phyllostachys</taxon>
    </lineage>
</organism>
<dbReference type="Gene3D" id="2.40.70.10">
    <property type="entry name" value="Acid Proteases"/>
    <property type="match status" value="1"/>
</dbReference>
<proteinExistence type="predicted"/>
<dbReference type="GO" id="GO:0004190">
    <property type="term" value="F:aspartic-type endopeptidase activity"/>
    <property type="evidence" value="ECO:0007669"/>
    <property type="project" value="InterPro"/>
</dbReference>
<keyword evidence="6" id="KW-0378">Hydrolase</keyword>
<dbReference type="CDD" id="cd01647">
    <property type="entry name" value="RT_LTR"/>
    <property type="match status" value="1"/>
</dbReference>
<keyword evidence="2" id="KW-0808">Transferase</keyword>
<dbReference type="EC" id="2.7.7.49" evidence="1"/>
<dbReference type="InterPro" id="IPR041373">
    <property type="entry name" value="RT_RNaseH"/>
</dbReference>
<dbReference type="EMBL" id="GQ252872">
    <property type="protein sequence ID" value="ADB85376.1"/>
    <property type="molecule type" value="Genomic_DNA"/>
</dbReference>
<evidence type="ECO:0000259" key="9">
    <source>
        <dbReference type="Pfam" id="PF17917"/>
    </source>
</evidence>
<keyword evidence="3" id="KW-0548">Nucleotidyltransferase</keyword>
<dbReference type="Gene3D" id="3.30.70.270">
    <property type="match status" value="1"/>
</dbReference>
<keyword evidence="5" id="KW-0255">Endonuclease</keyword>
<evidence type="ECO:0000259" key="8">
    <source>
        <dbReference type="Pfam" id="PF00078"/>
    </source>
</evidence>
<keyword evidence="4" id="KW-0540">Nuclease</keyword>
<dbReference type="Pfam" id="PF00078">
    <property type="entry name" value="RVT_1"/>
    <property type="match status" value="1"/>
</dbReference>
<dbReference type="Pfam" id="PF08284">
    <property type="entry name" value="RVP_2"/>
    <property type="match status" value="1"/>
</dbReference>
<dbReference type="CDD" id="cd00303">
    <property type="entry name" value="retropepsin_like"/>
    <property type="match status" value="1"/>
</dbReference>
<dbReference type="InterPro" id="IPR021109">
    <property type="entry name" value="Peptidase_aspartic_dom_sf"/>
</dbReference>
<dbReference type="InterPro" id="IPR043502">
    <property type="entry name" value="DNA/RNA_pol_sf"/>
</dbReference>
<dbReference type="GO" id="GO:0004519">
    <property type="term" value="F:endonuclease activity"/>
    <property type="evidence" value="ECO:0007669"/>
    <property type="project" value="UniProtKB-KW"/>
</dbReference>
<dbReference type="InterPro" id="IPR053134">
    <property type="entry name" value="RNA-dir_DNA_polymerase"/>
</dbReference>
<name>D3IVN6_PHYED</name>
<feature type="domain" description="Reverse transcriptase RNase H-like" evidence="9">
    <location>
        <begin position="638"/>
        <end position="734"/>
    </location>
</feature>
<dbReference type="InterPro" id="IPR043128">
    <property type="entry name" value="Rev_trsase/Diguanyl_cyclase"/>
</dbReference>
<accession>D3IVN6</accession>
<dbReference type="PANTHER" id="PTHR24559">
    <property type="entry name" value="TRANSPOSON TY3-I GAG-POL POLYPROTEIN"/>
    <property type="match status" value="1"/>
</dbReference>
<dbReference type="Pfam" id="PF17917">
    <property type="entry name" value="RT_RNaseH"/>
    <property type="match status" value="1"/>
</dbReference>
<dbReference type="SUPFAM" id="SSF56672">
    <property type="entry name" value="DNA/RNA polymerases"/>
    <property type="match status" value="1"/>
</dbReference>
<evidence type="ECO:0000256" key="1">
    <source>
        <dbReference type="ARBA" id="ARBA00012493"/>
    </source>
</evidence>
<keyword evidence="7" id="KW-0695">RNA-directed DNA polymerase</keyword>
<dbReference type="CDD" id="cd09274">
    <property type="entry name" value="RNase_HI_RT_Ty3"/>
    <property type="match status" value="1"/>
</dbReference>
<dbReference type="PROSITE" id="PS00141">
    <property type="entry name" value="ASP_PROTEASE"/>
    <property type="match status" value="1"/>
</dbReference>
<dbReference type="AlphaFoldDB" id="D3IVN6"/>
<feature type="domain" description="Reverse transcriptase" evidence="8">
    <location>
        <begin position="470"/>
        <end position="606"/>
    </location>
</feature>
<evidence type="ECO:0000256" key="3">
    <source>
        <dbReference type="ARBA" id="ARBA00022695"/>
    </source>
</evidence>
<evidence type="ECO:0000256" key="2">
    <source>
        <dbReference type="ARBA" id="ARBA00022679"/>
    </source>
</evidence>
<evidence type="ECO:0000313" key="10">
    <source>
        <dbReference type="EMBL" id="ADB85376.1"/>
    </source>
</evidence>
<dbReference type="GO" id="GO:0003964">
    <property type="term" value="F:RNA-directed DNA polymerase activity"/>
    <property type="evidence" value="ECO:0007669"/>
    <property type="project" value="UniProtKB-KW"/>
</dbReference>
<sequence>MAAQTQLMNAMMQNMNQMMTQQNQTAAALLAMLNQNNQAAAMPPPPPPIIPQSRLAEFMRTCPPVFSSSSKPLDTDDWLRSTEKKLAITRCDDREKVLYAAHQLEGTTAEWSSAESQNECTTPCPLCSSCCFQDPCNNTSPGYTRFSQPRQQPAVKKQQSCRRIHLFQLSAIGTLRQQLSLEVRSITCQIQLGSYFNQDSHAMNRMWSPSNSNCTNQDPPQPFGRGCVNHVIVEEAQTASDVVLGKFIVNSAPATVLFDSGASHSFVSQISAAKHPLKVSTLKTALLVPSPGSELSTNQSCPQVKMIIEGVEFLANLVIINTKSLDVILGMDWFTDHQAILDCGGRSIILVNPVWIKVKFATSSEKHEGAIVCSVKAVSLEDMPVVSEFPDVILYELSGIPPDRDLEFVINLVPGTAPISKRPYRLPVDDLVELKKQIEEIQVKGFVRPSFSPWGAPVIFVAKMDSTQQICVDYCSLNEVTIKNKYPLPRIDDLFDQLKGAKVFSKIDLSSGYHQLKIRQEDIPKIAFSTRYELYEYTVMSFGLTNAPAYFMNLMNKVFMEYLDKFVIVFIDDILVYSNSKEEHEEHLRLVLNKLRDHQLYAKFDKLLPQIYRRILQNSKTPHSVAKEGKKSILGRQNDFEVFCDASRQDLGCVLMQERKVVVYTSCQLKPHEANYPTHDLELAVVVHALKIWHNYLIGNRCEVYTDHKSLKYIFTQADLNMRQRRWLELIKDYNMGIHYHPEKANVWLSKCSGNATNSPRSDRKAQGEDVDVMEIKRNMKNGKSLRFSEDEQGTVWFDKRICVPDQGELKQLILKEAHETLYSIHPGSTKMYQDLKEL</sequence>
<evidence type="ECO:0000256" key="4">
    <source>
        <dbReference type="ARBA" id="ARBA00022722"/>
    </source>
</evidence>
<evidence type="ECO:0000256" key="6">
    <source>
        <dbReference type="ARBA" id="ARBA00022801"/>
    </source>
</evidence>
<reference evidence="10" key="1">
    <citation type="journal article" date="2010" name="J. Integr. Plant Biol.">
        <title>Insights into the bamboo genome: syntenic relationships to rice and sorghum.</title>
        <authorList>
            <person name="Gui Y.J."/>
            <person name="Zhou Y."/>
            <person name="Wang Y."/>
            <person name="Wang S."/>
            <person name="Wang S.Y."/>
            <person name="Hu Y."/>
            <person name="Bo S.P."/>
            <person name="Chen H."/>
            <person name="Zhou C.P."/>
            <person name="Ma N.X."/>
            <person name="Zhang T.Z."/>
            <person name="Fan L.J."/>
        </authorList>
    </citation>
    <scope>NUCLEOTIDE SEQUENCE</scope>
    <source>
        <tissue evidence="10">Shoot</tissue>
    </source>
</reference>
<dbReference type="PANTHER" id="PTHR24559:SF444">
    <property type="entry name" value="REVERSE TRANSCRIPTASE DOMAIN-CONTAINING PROTEIN"/>
    <property type="match status" value="1"/>
</dbReference>
<dbReference type="InterPro" id="IPR000477">
    <property type="entry name" value="RT_dom"/>
</dbReference>
<dbReference type="SUPFAM" id="SSF50630">
    <property type="entry name" value="Acid proteases"/>
    <property type="match status" value="1"/>
</dbReference>
<protein>
    <recommendedName>
        <fullName evidence="1">RNA-directed DNA polymerase</fullName>
        <ecNumber evidence="1">2.7.7.49</ecNumber>
    </recommendedName>
</protein>
<dbReference type="GO" id="GO:0006508">
    <property type="term" value="P:proteolysis"/>
    <property type="evidence" value="ECO:0007669"/>
    <property type="project" value="InterPro"/>
</dbReference>